<name>A0A2B7Z933_9EURO</name>
<sequence length="83" mass="9483">MQETTQMVTWIAQEGFPVPSTRRFVLLSQDRHEVFLTVPLYDANYIKHLKGEADAKTPLSFLSMRSYGPWNIYNTKSLSAATS</sequence>
<proteinExistence type="predicted"/>
<accession>A0A2B7Z933</accession>
<evidence type="ECO:0000313" key="1">
    <source>
        <dbReference type="EMBL" id="PGH30095.1"/>
    </source>
</evidence>
<gene>
    <name evidence="1" type="ORF">GX50_07157</name>
</gene>
<evidence type="ECO:0000313" key="2">
    <source>
        <dbReference type="Proteomes" id="UP000226031"/>
    </source>
</evidence>
<dbReference type="EMBL" id="PDND01000192">
    <property type="protein sequence ID" value="PGH30095.1"/>
    <property type="molecule type" value="Genomic_DNA"/>
</dbReference>
<protein>
    <submittedName>
        <fullName evidence="1">Uncharacterized protein</fullName>
    </submittedName>
</protein>
<dbReference type="STRING" id="73230.A0A2B7Z933"/>
<comment type="caution">
    <text evidence="1">The sequence shown here is derived from an EMBL/GenBank/DDBJ whole genome shotgun (WGS) entry which is preliminary data.</text>
</comment>
<keyword evidence="2" id="KW-1185">Reference proteome</keyword>
<dbReference type="Proteomes" id="UP000226031">
    <property type="component" value="Unassembled WGS sequence"/>
</dbReference>
<reference evidence="1 2" key="1">
    <citation type="submission" date="2017-10" db="EMBL/GenBank/DDBJ databases">
        <title>Comparative genomics in systemic dimorphic fungi from Ajellomycetaceae.</title>
        <authorList>
            <person name="Munoz J.F."/>
            <person name="Mcewen J.G."/>
            <person name="Clay O.K."/>
            <person name="Cuomo C.A."/>
        </authorList>
    </citation>
    <scope>NUCLEOTIDE SEQUENCE [LARGE SCALE GENOMIC DNA]</scope>
    <source>
        <strain evidence="1 2">UAMH4076</strain>
    </source>
</reference>
<organism evidence="1 2">
    <name type="scientific">[Emmonsia] crescens</name>
    <dbReference type="NCBI Taxonomy" id="73230"/>
    <lineage>
        <taxon>Eukaryota</taxon>
        <taxon>Fungi</taxon>
        <taxon>Dikarya</taxon>
        <taxon>Ascomycota</taxon>
        <taxon>Pezizomycotina</taxon>
        <taxon>Eurotiomycetes</taxon>
        <taxon>Eurotiomycetidae</taxon>
        <taxon>Onygenales</taxon>
        <taxon>Ajellomycetaceae</taxon>
        <taxon>Emergomyces</taxon>
    </lineage>
</organism>
<dbReference type="AlphaFoldDB" id="A0A2B7Z933"/>